<dbReference type="AlphaFoldDB" id="A0A078KDM9"/>
<dbReference type="GeneID" id="3807464"/>
<organism evidence="3 4">
    <name type="scientific">Plasmodium yoelii</name>
    <dbReference type="NCBI Taxonomy" id="5861"/>
    <lineage>
        <taxon>Eukaryota</taxon>
        <taxon>Sar</taxon>
        <taxon>Alveolata</taxon>
        <taxon>Apicomplexa</taxon>
        <taxon>Aconoidasida</taxon>
        <taxon>Haemosporida</taxon>
        <taxon>Plasmodiidae</taxon>
        <taxon>Plasmodium</taxon>
        <taxon>Plasmodium (Vinckeia)</taxon>
    </lineage>
</organism>
<evidence type="ECO:0000313" key="4">
    <source>
        <dbReference type="Proteomes" id="UP000072874"/>
    </source>
</evidence>
<dbReference type="OMA" id="NLSYSCH"/>
<dbReference type="Proteomes" id="UP000072904">
    <property type="component" value="Chromosome 6"/>
</dbReference>
<dbReference type="VEuPathDB" id="PlasmoDB:PY17X_0611700"/>
<dbReference type="Proteomes" id="UP000072874">
    <property type="component" value="Chromosome 6"/>
</dbReference>
<feature type="transmembrane region" description="Helical" evidence="1">
    <location>
        <begin position="16"/>
        <end position="33"/>
    </location>
</feature>
<protein>
    <submittedName>
        <fullName evidence="3">Uncharacterized protein</fullName>
    </submittedName>
</protein>
<dbReference type="VEuPathDB" id="PlasmoDB:PYYM_0610900"/>
<name>A0A078KDM9_PLAYE</name>
<keyword evidence="1" id="KW-1133">Transmembrane helix</keyword>
<dbReference type="KEGG" id="pyo:PY17X_0611700"/>
<evidence type="ECO:0000313" key="2">
    <source>
        <dbReference type="EMBL" id="CDU16971.1"/>
    </source>
</evidence>
<dbReference type="VEuPathDB" id="PlasmoDB:Py17XNL_000600671"/>
<keyword evidence="1" id="KW-0812">Transmembrane</keyword>
<dbReference type="VEuPathDB" id="PlasmoDB:PY02288"/>
<dbReference type="OrthoDB" id="331240at2759"/>
<reference evidence="3" key="2">
    <citation type="submission" date="2014-05" db="EMBL/GenBank/DDBJ databases">
        <authorList>
            <person name="Aslett M.A."/>
            <person name="De Silva N."/>
        </authorList>
    </citation>
    <scope>NUCLEOTIDE SEQUENCE</scope>
    <source>
        <strain evidence="3">17X</strain>
    </source>
</reference>
<gene>
    <name evidence="3" type="ORF">PY17X_0611700</name>
    <name evidence="2" type="ORF">PYYM_0610900</name>
</gene>
<reference evidence="2" key="3">
    <citation type="submission" date="2014-05" db="EMBL/GenBank/DDBJ databases">
        <authorList>
            <person name="Aslett A.Martin."/>
            <person name="De Silva Nishadi"/>
        </authorList>
    </citation>
    <scope>NUCLEOTIDE SEQUENCE</scope>
    <source>
        <strain evidence="2">YM</strain>
    </source>
</reference>
<reference evidence="3" key="4">
    <citation type="submission" date="2019-05" db="EMBL/GenBank/DDBJ databases">
        <authorList>
            <consortium name="Pathogen Informatics"/>
        </authorList>
    </citation>
    <scope>NUCLEOTIDE SEQUENCE</scope>
    <source>
        <strain evidence="3">17X</strain>
    </source>
</reference>
<evidence type="ECO:0000313" key="3">
    <source>
        <dbReference type="EMBL" id="VTZ75316.1"/>
    </source>
</evidence>
<dbReference type="EMBL" id="LM993660">
    <property type="protein sequence ID" value="VTZ75316.1"/>
    <property type="molecule type" value="Genomic_DNA"/>
</dbReference>
<evidence type="ECO:0000313" key="5">
    <source>
        <dbReference type="Proteomes" id="UP000072904"/>
    </source>
</evidence>
<evidence type="ECO:0000256" key="1">
    <source>
        <dbReference type="SAM" id="Phobius"/>
    </source>
</evidence>
<dbReference type="RefSeq" id="XP_022813158.1">
    <property type="nucleotide sequence ID" value="XM_022955370.1"/>
</dbReference>
<sequence>MITPSADGIETERRTYFKYFIIFLFIFIFTSILQNEKEEEETKGQQNKVNLRQNDNYRNPEFIYLRNINHLKYKSAIYITPNRKIMPSITYYNNCTIYLEGYGNIFNNFENVSLGINKINNDFHIYVTDKDNINNDKNIICMNNDGSKDSCAIINTILIDNYFFKNINISSCNDNNELCFFVFVQLKKNKCYNFNNLSNSCHINNAMKNHNIFLIKNYCYVILASSDINKIYEFIKLHLASDKDFDENTKMDSVEIVTHFCGNLLNQIATLDAINGRLLFIQQYIHKNDNYDETKKNEEYQKKSSGVFFNNYSNKNNTDDDTLKFKINYYLTIMDLKSENKDIIEYVQYMKNKPELSMYQPMYVSFDEYSNFYYIVQHGNNGSLNFIFISPSQLLVYYTLKINNFYSGWLLNPDSEYENKGIVLFGEYPPYEDELHIWDIINFQHRKYLVNIIKTY</sequence>
<dbReference type="EMBL" id="LK934634">
    <property type="protein sequence ID" value="CDU16971.1"/>
    <property type="molecule type" value="Genomic_DNA"/>
</dbReference>
<keyword evidence="1" id="KW-0472">Membrane</keyword>
<reference evidence="4 5" key="1">
    <citation type="journal article" date="2014" name="BMC Biol.">
        <title>A comprehensive evaluation of rodent malaria parasite genomes and gene expression.</title>
        <authorList>
            <person name="Otto T.D."/>
            <person name="Bohme U."/>
            <person name="Jackson A.P."/>
            <person name="Hunt M."/>
            <person name="Franke-Fayard B."/>
            <person name="Hoeijmakers W.A."/>
            <person name="Religa A.A."/>
            <person name="Robertson L."/>
            <person name="Sanders M."/>
            <person name="Ogun S.A."/>
            <person name="Cunningham D."/>
            <person name="Erhart A."/>
            <person name="Billker O."/>
            <person name="Khan S.M."/>
            <person name="Stunnenberg H.G."/>
            <person name="Langhorne J."/>
            <person name="Holder A.A."/>
            <person name="Waters A.P."/>
            <person name="Newbold C.I."/>
            <person name="Pain A."/>
            <person name="Berriman M."/>
            <person name="Janse C.J."/>
        </authorList>
    </citation>
    <scope>NUCLEOTIDE SEQUENCE [LARGE SCALE GENOMIC DNA]</scope>
    <source>
        <strain evidence="3 4">17X</strain>
        <strain evidence="2 5">YM</strain>
    </source>
</reference>
<accession>A0A078KDM9</accession>
<proteinExistence type="predicted"/>